<evidence type="ECO:0000256" key="4">
    <source>
        <dbReference type="SAM" id="MobiDB-lite"/>
    </source>
</evidence>
<dbReference type="AlphaFoldDB" id="A0AAW1KJC9"/>
<dbReference type="Pfam" id="PF01585">
    <property type="entry name" value="G-patch"/>
    <property type="match status" value="1"/>
</dbReference>
<feature type="compositionally biased region" description="Basic and acidic residues" evidence="4">
    <location>
        <begin position="45"/>
        <end position="64"/>
    </location>
</feature>
<dbReference type="Proteomes" id="UP001458880">
    <property type="component" value="Unassembled WGS sequence"/>
</dbReference>
<dbReference type="SMART" id="SM00443">
    <property type="entry name" value="G_patch"/>
    <property type="match status" value="1"/>
</dbReference>
<dbReference type="SMART" id="SM01173">
    <property type="entry name" value="DUF4187"/>
    <property type="match status" value="1"/>
</dbReference>
<protein>
    <recommendedName>
        <fullName evidence="2">G patch domain-containing protein 11</fullName>
    </recommendedName>
    <alternativeName>
        <fullName evidence="3">Coiled-coil domain-containing protein 75</fullName>
    </alternativeName>
</protein>
<feature type="region of interest" description="Disordered" evidence="4">
    <location>
        <begin position="26"/>
        <end position="64"/>
    </location>
</feature>
<dbReference type="PANTHER" id="PTHR21032">
    <property type="entry name" value="G PATCH DOMAIN-CONTAINING PROTEIN 11"/>
    <property type="match status" value="1"/>
</dbReference>
<feature type="domain" description="G-patch" evidence="5">
    <location>
        <begin position="72"/>
        <end position="118"/>
    </location>
</feature>
<evidence type="ECO:0000259" key="5">
    <source>
        <dbReference type="PROSITE" id="PS50174"/>
    </source>
</evidence>
<dbReference type="Pfam" id="PF13821">
    <property type="entry name" value="DUF4187"/>
    <property type="match status" value="1"/>
</dbReference>
<sequence length="254" mass="29401">MSDDSDDDYMSDKLLENCGTTDIRPGLLFNRTQKRTHEIHKKKVEAKAKRPKTYKEQEKEAREKGLNTAISSDNVGFKLLQKMGYKEGNSLGKSHEGIKEPINVVLKESTSGVGREKHVEDVIKKKAQLKHQRIENCEKEYLAARHERTLRNLLRSDYFKSQRICEELDEREGITKPVCPFFWTKQVVESAEDSEEDESDEEEVITDENLQLILDYLRETHLYCIYCGIKGTDEEDLKANCPGPYRVDHSDDLD</sequence>
<dbReference type="EMBL" id="JASPKY010000224">
    <property type="protein sequence ID" value="KAK9718963.1"/>
    <property type="molecule type" value="Genomic_DNA"/>
</dbReference>
<proteinExistence type="inferred from homology"/>
<dbReference type="PROSITE" id="PS50174">
    <property type="entry name" value="G_PATCH"/>
    <property type="match status" value="1"/>
</dbReference>
<evidence type="ECO:0000256" key="3">
    <source>
        <dbReference type="ARBA" id="ARBA00030688"/>
    </source>
</evidence>
<evidence type="ECO:0000256" key="1">
    <source>
        <dbReference type="ARBA" id="ARBA00007140"/>
    </source>
</evidence>
<name>A0AAW1KJC9_POPJA</name>
<dbReference type="InterPro" id="IPR000467">
    <property type="entry name" value="G_patch_dom"/>
</dbReference>
<comment type="caution">
    <text evidence="6">The sequence shown here is derived from an EMBL/GenBank/DDBJ whole genome shotgun (WGS) entry which is preliminary data.</text>
</comment>
<reference evidence="6 7" key="1">
    <citation type="journal article" date="2024" name="BMC Genomics">
        <title>De novo assembly and annotation of Popillia japonica's genome with initial clues to its potential as an invasive pest.</title>
        <authorList>
            <person name="Cucini C."/>
            <person name="Boschi S."/>
            <person name="Funari R."/>
            <person name="Cardaioli E."/>
            <person name="Iannotti N."/>
            <person name="Marturano G."/>
            <person name="Paoli F."/>
            <person name="Bruttini M."/>
            <person name="Carapelli A."/>
            <person name="Frati F."/>
            <person name="Nardi F."/>
        </authorList>
    </citation>
    <scope>NUCLEOTIDE SEQUENCE [LARGE SCALE GENOMIC DNA]</scope>
    <source>
        <strain evidence="6">DMR45628</strain>
    </source>
</reference>
<accession>A0AAW1KJC9</accession>
<dbReference type="PANTHER" id="PTHR21032:SF0">
    <property type="entry name" value="G PATCH DOMAIN-CONTAINING PROTEIN 11"/>
    <property type="match status" value="1"/>
</dbReference>
<gene>
    <name evidence="6" type="ORF">QE152_g22978</name>
</gene>
<organism evidence="6 7">
    <name type="scientific">Popillia japonica</name>
    <name type="common">Japanese beetle</name>
    <dbReference type="NCBI Taxonomy" id="7064"/>
    <lineage>
        <taxon>Eukaryota</taxon>
        <taxon>Metazoa</taxon>
        <taxon>Ecdysozoa</taxon>
        <taxon>Arthropoda</taxon>
        <taxon>Hexapoda</taxon>
        <taxon>Insecta</taxon>
        <taxon>Pterygota</taxon>
        <taxon>Neoptera</taxon>
        <taxon>Endopterygota</taxon>
        <taxon>Coleoptera</taxon>
        <taxon>Polyphaga</taxon>
        <taxon>Scarabaeiformia</taxon>
        <taxon>Scarabaeidae</taxon>
        <taxon>Rutelinae</taxon>
        <taxon>Popillia</taxon>
    </lineage>
</organism>
<feature type="compositionally biased region" description="Basic residues" evidence="4">
    <location>
        <begin position="32"/>
        <end position="44"/>
    </location>
</feature>
<keyword evidence="7" id="KW-1185">Reference proteome</keyword>
<dbReference type="GO" id="GO:0003676">
    <property type="term" value="F:nucleic acid binding"/>
    <property type="evidence" value="ECO:0007669"/>
    <property type="project" value="InterPro"/>
</dbReference>
<evidence type="ECO:0000313" key="7">
    <source>
        <dbReference type="Proteomes" id="UP001458880"/>
    </source>
</evidence>
<evidence type="ECO:0000313" key="6">
    <source>
        <dbReference type="EMBL" id="KAK9718963.1"/>
    </source>
</evidence>
<evidence type="ECO:0000256" key="2">
    <source>
        <dbReference type="ARBA" id="ARBA00021978"/>
    </source>
</evidence>
<dbReference type="GO" id="GO:0000776">
    <property type="term" value="C:kinetochore"/>
    <property type="evidence" value="ECO:0007669"/>
    <property type="project" value="TreeGrafter"/>
</dbReference>
<dbReference type="InterPro" id="IPR039249">
    <property type="entry name" value="GPATCH11"/>
</dbReference>
<dbReference type="InterPro" id="IPR025239">
    <property type="entry name" value="DUF4187"/>
</dbReference>
<comment type="similarity">
    <text evidence="1">Belongs to the GPATCH11 family.</text>
</comment>